<name>A0A927AVH7_9BACT</name>
<reference evidence="1" key="1">
    <citation type="submission" date="2020-09" db="EMBL/GenBank/DDBJ databases">
        <authorList>
            <person name="Kim M.K."/>
        </authorList>
    </citation>
    <scope>NUCLEOTIDE SEQUENCE</scope>
    <source>
        <strain evidence="1">BT702</strain>
    </source>
</reference>
<gene>
    <name evidence="1" type="ORF">IC229_31240</name>
</gene>
<protein>
    <submittedName>
        <fullName evidence="1">Uncharacterized protein</fullName>
    </submittedName>
</protein>
<dbReference type="RefSeq" id="WP_190892304.1">
    <property type="nucleotide sequence ID" value="NZ_JACWZY010000046.1"/>
</dbReference>
<dbReference type="AlphaFoldDB" id="A0A927AVH7"/>
<proteinExistence type="predicted"/>
<accession>A0A927AVH7</accession>
<comment type="caution">
    <text evidence="1">The sequence shown here is derived from an EMBL/GenBank/DDBJ whole genome shotgun (WGS) entry which is preliminary data.</text>
</comment>
<keyword evidence="2" id="KW-1185">Reference proteome</keyword>
<evidence type="ECO:0000313" key="1">
    <source>
        <dbReference type="EMBL" id="MBD2705139.1"/>
    </source>
</evidence>
<dbReference type="Proteomes" id="UP000598820">
    <property type="component" value="Unassembled WGS sequence"/>
</dbReference>
<organism evidence="1 2">
    <name type="scientific">Spirosoma profusum</name>
    <dbReference type="NCBI Taxonomy" id="2771354"/>
    <lineage>
        <taxon>Bacteria</taxon>
        <taxon>Pseudomonadati</taxon>
        <taxon>Bacteroidota</taxon>
        <taxon>Cytophagia</taxon>
        <taxon>Cytophagales</taxon>
        <taxon>Cytophagaceae</taxon>
        <taxon>Spirosoma</taxon>
    </lineage>
</organism>
<dbReference type="EMBL" id="JACWZY010000046">
    <property type="protein sequence ID" value="MBD2705139.1"/>
    <property type="molecule type" value="Genomic_DNA"/>
</dbReference>
<evidence type="ECO:0000313" key="2">
    <source>
        <dbReference type="Proteomes" id="UP000598820"/>
    </source>
</evidence>
<sequence length="152" mass="17839">MKHSDQSFNQIFEKYLYKVASQSIDLANPATQTNLISLLTEVSGLAKNTGSLMGIIQIEPSEWEQVLSQPVDWHSVHQQWLLGVHRARRERTERYIERLETIIATTHQRWQQVKISHLSETRRSRLVAYYEQTLVNYQRHLAKVLTTHKLDC</sequence>